<sequence length="453" mass="52306">MESRDRPSSSRRPSKRVRITATLPHIPDEIILEILCLLPVKSLMRFKCVSKSWREMISDPDFEKKQLAVAARDSGEVYNSRLIMHYPSMKLKSCPLSCLFYEPVGHSVNHEYPGSELGAMNEIIGSYNGLVCFCIRDTENDIIFVWNPSTREFRRLPPISFMQCFHLVAYGFGYDSIADDYKVTRVGCYCIGRYYEYQVRVFSLRGNVWRKIENFPCYLFTDEPGIHVNGSINFGGVGDSENYYWSVVGLDLASESYRMVPLPDCADPNVKPMIMALGGRFCTIFDNDEAVDVWVMEQYGVKKSWNKLVTVPYFPDPMTVDCTKPVFFLRDGAILMEFYGLLVLYNIDRDESTIPTIYGTRHCHEVEVYLETIVSPNAYYRLQAGHQNGGIGRQDKELYIKEVLKDRPKVYNTYTKRLKQEKELQNKKGYNNIALNKSPTNQRNEPESKDHHL</sequence>
<protein>
    <recommendedName>
        <fullName evidence="2">F-box domain-containing protein</fullName>
    </recommendedName>
</protein>
<feature type="domain" description="F-box" evidence="2">
    <location>
        <begin position="20"/>
        <end position="67"/>
    </location>
</feature>
<dbReference type="EMBL" id="AM479979">
    <property type="protein sequence ID" value="CAN75235.1"/>
    <property type="molecule type" value="Genomic_DNA"/>
</dbReference>
<organism evidence="3">
    <name type="scientific">Vitis vinifera</name>
    <name type="common">Grape</name>
    <dbReference type="NCBI Taxonomy" id="29760"/>
    <lineage>
        <taxon>Eukaryota</taxon>
        <taxon>Viridiplantae</taxon>
        <taxon>Streptophyta</taxon>
        <taxon>Embryophyta</taxon>
        <taxon>Tracheophyta</taxon>
        <taxon>Spermatophyta</taxon>
        <taxon>Magnoliopsida</taxon>
        <taxon>eudicotyledons</taxon>
        <taxon>Gunneridae</taxon>
        <taxon>Pentapetalae</taxon>
        <taxon>rosids</taxon>
        <taxon>Vitales</taxon>
        <taxon>Vitaceae</taxon>
        <taxon>Viteae</taxon>
        <taxon>Vitis</taxon>
    </lineage>
</organism>
<evidence type="ECO:0000256" key="1">
    <source>
        <dbReference type="SAM" id="MobiDB-lite"/>
    </source>
</evidence>
<dbReference type="SMART" id="SM00256">
    <property type="entry name" value="FBOX"/>
    <property type="match status" value="1"/>
</dbReference>
<gene>
    <name evidence="3" type="ORF">VITISV_008502</name>
</gene>
<dbReference type="InterPro" id="IPR036047">
    <property type="entry name" value="F-box-like_dom_sf"/>
</dbReference>
<dbReference type="NCBIfam" id="TIGR01640">
    <property type="entry name" value="F_box_assoc_1"/>
    <property type="match status" value="1"/>
</dbReference>
<dbReference type="CDD" id="cd22157">
    <property type="entry name" value="F-box_AtFBW1-like"/>
    <property type="match status" value="1"/>
</dbReference>
<accession>A5C2P8</accession>
<dbReference type="Pfam" id="PF00646">
    <property type="entry name" value="F-box"/>
    <property type="match status" value="1"/>
</dbReference>
<feature type="compositionally biased region" description="Polar residues" evidence="1">
    <location>
        <begin position="433"/>
        <end position="443"/>
    </location>
</feature>
<proteinExistence type="predicted"/>
<dbReference type="SUPFAM" id="SSF50965">
    <property type="entry name" value="Galactose oxidase, central domain"/>
    <property type="match status" value="1"/>
</dbReference>
<evidence type="ECO:0000259" key="2">
    <source>
        <dbReference type="PROSITE" id="PS50181"/>
    </source>
</evidence>
<dbReference type="OrthoDB" id="591557at2759"/>
<dbReference type="InterPro" id="IPR017451">
    <property type="entry name" value="F-box-assoc_interact_dom"/>
</dbReference>
<dbReference type="ExpressionAtlas" id="A5C2P8">
    <property type="expression patterns" value="baseline"/>
</dbReference>
<dbReference type="SUPFAM" id="SSF81383">
    <property type="entry name" value="F-box domain"/>
    <property type="match status" value="1"/>
</dbReference>
<dbReference type="PROSITE" id="PS50181">
    <property type="entry name" value="FBOX"/>
    <property type="match status" value="1"/>
</dbReference>
<reference evidence="3" key="1">
    <citation type="journal article" date="2007" name="PLoS ONE">
        <title>The first genome sequence of an elite grapevine cultivar (Pinot noir Vitis vinifera L.): coping with a highly heterozygous genome.</title>
        <authorList>
            <person name="Velasco R."/>
            <person name="Zharkikh A."/>
            <person name="Troggio M."/>
            <person name="Cartwright D.A."/>
            <person name="Cestaro A."/>
            <person name="Pruss D."/>
            <person name="Pindo M."/>
            <person name="FitzGerald L.M."/>
            <person name="Vezzulli S."/>
            <person name="Reid J."/>
            <person name="Malacarne G."/>
            <person name="Iliev D."/>
            <person name="Coppola G."/>
            <person name="Wardell B."/>
            <person name="Micheletti D."/>
            <person name="Macalma T."/>
            <person name="Facci M."/>
            <person name="Mitchell J.T."/>
            <person name="Perazzolli M."/>
            <person name="Eldredge G."/>
            <person name="Gatto P."/>
            <person name="Oyzerski R."/>
            <person name="Moretto M."/>
            <person name="Gutin N."/>
            <person name="Stefanini M."/>
            <person name="Chen Y."/>
            <person name="Segala C."/>
            <person name="Davenport C."/>
            <person name="Dematte L."/>
            <person name="Mraz A."/>
            <person name="Battilana J."/>
            <person name="Stormo K."/>
            <person name="Costa F."/>
            <person name="Tao Q."/>
            <person name="Si-Ammour A."/>
            <person name="Harkins T."/>
            <person name="Lackey A."/>
            <person name="Perbost C."/>
            <person name="Taillon B."/>
            <person name="Stella A."/>
            <person name="Solovyev V."/>
            <person name="Fawcett J.A."/>
            <person name="Sterck L."/>
            <person name="Vandepoele K."/>
            <person name="Grando S.M."/>
            <person name="Toppo S."/>
            <person name="Moser C."/>
            <person name="Lanchbury J."/>
            <person name="Bogden R."/>
            <person name="Skolnick M."/>
            <person name="Sgaramella V."/>
            <person name="Bhatnagar S.K."/>
            <person name="Fontana P."/>
            <person name="Gutin A."/>
            <person name="Van de Peer Y."/>
            <person name="Salamini F."/>
            <person name="Viola R."/>
        </authorList>
    </citation>
    <scope>NUCLEOTIDE SEQUENCE</scope>
</reference>
<evidence type="ECO:0000313" key="3">
    <source>
        <dbReference type="EMBL" id="CAN75235.1"/>
    </source>
</evidence>
<feature type="region of interest" description="Disordered" evidence="1">
    <location>
        <begin position="428"/>
        <end position="453"/>
    </location>
</feature>
<dbReference type="InterPro" id="IPR013187">
    <property type="entry name" value="F-box-assoc_dom_typ3"/>
</dbReference>
<dbReference type="Pfam" id="PF08268">
    <property type="entry name" value="FBA_3"/>
    <property type="match status" value="1"/>
</dbReference>
<dbReference type="PANTHER" id="PTHR31672">
    <property type="entry name" value="BNACNNG10540D PROTEIN"/>
    <property type="match status" value="1"/>
</dbReference>
<dbReference type="AlphaFoldDB" id="A5C2P8"/>
<name>A5C2P8_VITVI</name>
<dbReference type="InterPro" id="IPR001810">
    <property type="entry name" value="F-box_dom"/>
</dbReference>
<dbReference type="InterPro" id="IPR050796">
    <property type="entry name" value="SCF_F-box_component"/>
</dbReference>
<feature type="compositionally biased region" description="Basic and acidic residues" evidence="1">
    <location>
        <begin position="444"/>
        <end position="453"/>
    </location>
</feature>
<dbReference type="Gene3D" id="1.20.1280.50">
    <property type="match status" value="1"/>
</dbReference>
<dbReference type="PANTHER" id="PTHR31672:SF13">
    <property type="entry name" value="F-BOX PROTEIN CPR30-LIKE"/>
    <property type="match status" value="1"/>
</dbReference>
<dbReference type="InterPro" id="IPR011043">
    <property type="entry name" value="Gal_Oxase/kelch_b-propeller"/>
</dbReference>